<evidence type="ECO:0000256" key="1">
    <source>
        <dbReference type="ARBA" id="ARBA00023015"/>
    </source>
</evidence>
<dbReference type="InterPro" id="IPR050204">
    <property type="entry name" value="AraC_XylS_family_regulators"/>
</dbReference>
<evidence type="ECO:0000259" key="4">
    <source>
        <dbReference type="PROSITE" id="PS01124"/>
    </source>
</evidence>
<evidence type="ECO:0000256" key="2">
    <source>
        <dbReference type="ARBA" id="ARBA00023125"/>
    </source>
</evidence>
<protein>
    <submittedName>
        <fullName evidence="5">Helix-turn-helix transcriptional regulator</fullName>
    </submittedName>
</protein>
<dbReference type="SMART" id="SM00342">
    <property type="entry name" value="HTH_ARAC"/>
    <property type="match status" value="1"/>
</dbReference>
<dbReference type="Gene3D" id="1.10.10.60">
    <property type="entry name" value="Homeodomain-like"/>
    <property type="match status" value="1"/>
</dbReference>
<dbReference type="RefSeq" id="WP_195170906.1">
    <property type="nucleotide sequence ID" value="NZ_CP062983.1"/>
</dbReference>
<dbReference type="Pfam" id="PF20240">
    <property type="entry name" value="DUF6597"/>
    <property type="match status" value="1"/>
</dbReference>
<keyword evidence="2" id="KW-0238">DNA-binding</keyword>
<dbReference type="PANTHER" id="PTHR46796">
    <property type="entry name" value="HTH-TYPE TRANSCRIPTIONAL ACTIVATOR RHAS-RELATED"/>
    <property type="match status" value="1"/>
</dbReference>
<dbReference type="AlphaFoldDB" id="A0A7S8E9G8"/>
<dbReference type="Pfam" id="PF12833">
    <property type="entry name" value="HTH_18"/>
    <property type="match status" value="1"/>
</dbReference>
<evidence type="ECO:0000313" key="6">
    <source>
        <dbReference type="Proteomes" id="UP000594468"/>
    </source>
</evidence>
<feature type="domain" description="HTH araC/xylS-type" evidence="4">
    <location>
        <begin position="162"/>
        <end position="264"/>
    </location>
</feature>
<evidence type="ECO:0000313" key="5">
    <source>
        <dbReference type="EMBL" id="QPC82837.1"/>
    </source>
</evidence>
<evidence type="ECO:0000256" key="3">
    <source>
        <dbReference type="ARBA" id="ARBA00023163"/>
    </source>
</evidence>
<dbReference type="InterPro" id="IPR046532">
    <property type="entry name" value="DUF6597"/>
</dbReference>
<sequence length="267" mass="30449">METTNYTSRGILYPQQAEQAFKLSRHAPAHDLAFFIDRYWVVQWDLRGQAPYQQENIPSPYVNLVFDPTETAVFGVSTKRFTYLLEGTCMVFSVKFRIGAFYPFIQSPVSDFTDGTLSLNVAFGQDAEATARHVLAENTIEGKIALVEPFLRQHLPAEDHSVTLVNEIMDSVAHNNNVRRVEQLSEHVNMSVRSLQRLFHQYVGISPKSVIQRYRLQDAAARIEAGDRPDWALLATEMGYFDQAHFINDFKRVIGRTPAEYASLIED</sequence>
<dbReference type="PROSITE" id="PS01124">
    <property type="entry name" value="HTH_ARAC_FAMILY_2"/>
    <property type="match status" value="1"/>
</dbReference>
<gene>
    <name evidence="5" type="ORF">G4Y79_00225</name>
</gene>
<accession>A0A7S8E9G8</accession>
<dbReference type="InterPro" id="IPR009057">
    <property type="entry name" value="Homeodomain-like_sf"/>
</dbReference>
<keyword evidence="1" id="KW-0805">Transcription regulation</keyword>
<keyword evidence="6" id="KW-1185">Reference proteome</keyword>
<organism evidence="5 6">
    <name type="scientific">Phototrophicus methaneseepsis</name>
    <dbReference type="NCBI Taxonomy" id="2710758"/>
    <lineage>
        <taxon>Bacteria</taxon>
        <taxon>Bacillati</taxon>
        <taxon>Chloroflexota</taxon>
        <taxon>Candidatus Thermofontia</taxon>
        <taxon>Phototrophicales</taxon>
        <taxon>Phototrophicaceae</taxon>
        <taxon>Phototrophicus</taxon>
    </lineage>
</organism>
<dbReference type="SUPFAM" id="SSF46689">
    <property type="entry name" value="Homeodomain-like"/>
    <property type="match status" value="1"/>
</dbReference>
<proteinExistence type="predicted"/>
<dbReference type="InterPro" id="IPR018060">
    <property type="entry name" value="HTH_AraC"/>
</dbReference>
<dbReference type="EMBL" id="CP062983">
    <property type="protein sequence ID" value="QPC82837.1"/>
    <property type="molecule type" value="Genomic_DNA"/>
</dbReference>
<dbReference type="GO" id="GO:0043565">
    <property type="term" value="F:sequence-specific DNA binding"/>
    <property type="evidence" value="ECO:0007669"/>
    <property type="project" value="InterPro"/>
</dbReference>
<reference evidence="5 6" key="1">
    <citation type="submission" date="2020-02" db="EMBL/GenBank/DDBJ databases">
        <authorList>
            <person name="Zheng R.K."/>
            <person name="Sun C.M."/>
        </authorList>
    </citation>
    <scope>NUCLEOTIDE SEQUENCE [LARGE SCALE GENOMIC DNA]</scope>
    <source>
        <strain evidence="6">rifampicinis</strain>
    </source>
</reference>
<dbReference type="GO" id="GO:0003700">
    <property type="term" value="F:DNA-binding transcription factor activity"/>
    <property type="evidence" value="ECO:0007669"/>
    <property type="project" value="InterPro"/>
</dbReference>
<dbReference type="Proteomes" id="UP000594468">
    <property type="component" value="Chromosome"/>
</dbReference>
<keyword evidence="3" id="KW-0804">Transcription</keyword>
<dbReference type="KEGG" id="pmet:G4Y79_00225"/>
<name>A0A7S8E9G8_9CHLR</name>